<dbReference type="CDD" id="cd04647">
    <property type="entry name" value="LbH_MAT_like"/>
    <property type="match status" value="1"/>
</dbReference>
<dbReference type="EMBL" id="SNYF01000005">
    <property type="protein sequence ID" value="TDQ19370.1"/>
    <property type="molecule type" value="Genomic_DNA"/>
</dbReference>
<dbReference type="PANTHER" id="PTHR23416">
    <property type="entry name" value="SIALIC ACID SYNTHASE-RELATED"/>
    <property type="match status" value="1"/>
</dbReference>
<dbReference type="Proteomes" id="UP000294535">
    <property type="component" value="Unassembled WGS sequence"/>
</dbReference>
<keyword evidence="2" id="KW-1185">Reference proteome</keyword>
<dbReference type="AlphaFoldDB" id="A0A4R6T8L9"/>
<organism evidence="1 2">
    <name type="scientific">Algoriphagus boseongensis</name>
    <dbReference type="NCBI Taxonomy" id="1442587"/>
    <lineage>
        <taxon>Bacteria</taxon>
        <taxon>Pseudomonadati</taxon>
        <taxon>Bacteroidota</taxon>
        <taxon>Cytophagia</taxon>
        <taxon>Cytophagales</taxon>
        <taxon>Cyclobacteriaceae</taxon>
        <taxon>Algoriphagus</taxon>
    </lineage>
</organism>
<dbReference type="SUPFAM" id="SSF51161">
    <property type="entry name" value="Trimeric LpxA-like enzymes"/>
    <property type="match status" value="1"/>
</dbReference>
<dbReference type="Gene3D" id="2.160.10.10">
    <property type="entry name" value="Hexapeptide repeat proteins"/>
    <property type="match status" value="1"/>
</dbReference>
<protein>
    <submittedName>
        <fullName evidence="1">Transferase family hexapeptide repeat protein</fullName>
    </submittedName>
</protein>
<name>A0A4R6T8L9_9BACT</name>
<proteinExistence type="predicted"/>
<gene>
    <name evidence="1" type="ORF">DFQ04_1191</name>
</gene>
<dbReference type="Pfam" id="PF00132">
    <property type="entry name" value="Hexapep"/>
    <property type="match status" value="1"/>
</dbReference>
<dbReference type="GO" id="GO:0016740">
    <property type="term" value="F:transferase activity"/>
    <property type="evidence" value="ECO:0007669"/>
    <property type="project" value="UniProtKB-KW"/>
</dbReference>
<evidence type="ECO:0000313" key="1">
    <source>
        <dbReference type="EMBL" id="TDQ19370.1"/>
    </source>
</evidence>
<dbReference type="PANTHER" id="PTHR23416:SF78">
    <property type="entry name" value="LIPOPOLYSACCHARIDE BIOSYNTHESIS O-ACETYL TRANSFERASE WBBJ-RELATED"/>
    <property type="match status" value="1"/>
</dbReference>
<dbReference type="InterPro" id="IPR001451">
    <property type="entry name" value="Hexapep"/>
</dbReference>
<keyword evidence="1" id="KW-0808">Transferase</keyword>
<sequence length="192" mass="21749">MLRLMFRIFRKIKFILGSIKLNLKIIEWRVLFGPRFSVGDQFSVGRFFSLAFDASNSKVSIGIDVQFRDYCQVRSGMNGILSIGNHVFFNNFCSINCFHKIVIGNDCQFGEGVKFYDHNHQYKTSNKLISEQGYSTGSIRIGDNCWFGSDVIVLKDVEIGDNVIVGAGCIIHKSIPSNTIVINKQEQVLKSY</sequence>
<comment type="caution">
    <text evidence="1">The sequence shown here is derived from an EMBL/GenBank/DDBJ whole genome shotgun (WGS) entry which is preliminary data.</text>
</comment>
<accession>A0A4R6T8L9</accession>
<evidence type="ECO:0000313" key="2">
    <source>
        <dbReference type="Proteomes" id="UP000294535"/>
    </source>
</evidence>
<dbReference type="InterPro" id="IPR051159">
    <property type="entry name" value="Hexapeptide_acetyltransf"/>
</dbReference>
<reference evidence="1 2" key="1">
    <citation type="submission" date="2019-03" db="EMBL/GenBank/DDBJ databases">
        <title>Genomic Encyclopedia of Type Strains, Phase III (KMG-III): the genomes of soil and plant-associated and newly described type strains.</title>
        <authorList>
            <person name="Whitman W."/>
        </authorList>
    </citation>
    <scope>NUCLEOTIDE SEQUENCE [LARGE SCALE GENOMIC DNA]</scope>
    <source>
        <strain evidence="1 2">CECT 8446</strain>
    </source>
</reference>
<dbReference type="InterPro" id="IPR011004">
    <property type="entry name" value="Trimer_LpxA-like_sf"/>
</dbReference>